<dbReference type="RefSeq" id="WP_234658128.1">
    <property type="nucleotide sequence ID" value="NZ_CP094997.1"/>
</dbReference>
<name>A0A9X1TP32_9BACT</name>
<keyword evidence="2" id="KW-1185">Reference proteome</keyword>
<evidence type="ECO:0000313" key="2">
    <source>
        <dbReference type="Proteomes" id="UP001139000"/>
    </source>
</evidence>
<evidence type="ECO:0000313" key="1">
    <source>
        <dbReference type="EMBL" id="MCF0065143.1"/>
    </source>
</evidence>
<dbReference type="EMBL" id="JAJTTC010000010">
    <property type="protein sequence ID" value="MCF0065143.1"/>
    <property type="molecule type" value="Genomic_DNA"/>
</dbReference>
<comment type="caution">
    <text evidence="1">The sequence shown here is derived from an EMBL/GenBank/DDBJ whole genome shotgun (WGS) entry which is preliminary data.</text>
</comment>
<sequence>MTKQAIIERTIEAINQLPEEKAEAIFEFADSVRKRYEEHQLTNEIQSLIAGGSSFEFLDKEEDLYSVADLKEVYNG</sequence>
<reference evidence="1" key="1">
    <citation type="submission" date="2021-12" db="EMBL/GenBank/DDBJ databases">
        <title>Novel species in genus Dyadobacter.</title>
        <authorList>
            <person name="Ma C."/>
        </authorList>
    </citation>
    <scope>NUCLEOTIDE SEQUENCE</scope>
    <source>
        <strain evidence="1">LJ419</strain>
    </source>
</reference>
<protein>
    <recommendedName>
        <fullName evidence="3">DUF2281 domain-containing protein</fullName>
    </recommendedName>
</protein>
<dbReference type="Proteomes" id="UP001139000">
    <property type="component" value="Unassembled WGS sequence"/>
</dbReference>
<dbReference type="AlphaFoldDB" id="A0A9X1TP32"/>
<proteinExistence type="predicted"/>
<accession>A0A9X1TP32</accession>
<evidence type="ECO:0008006" key="3">
    <source>
        <dbReference type="Google" id="ProtNLM"/>
    </source>
</evidence>
<organism evidence="1 2">
    <name type="scientific">Dyadobacter chenwenxiniae</name>
    <dbReference type="NCBI Taxonomy" id="2906456"/>
    <lineage>
        <taxon>Bacteria</taxon>
        <taxon>Pseudomonadati</taxon>
        <taxon>Bacteroidota</taxon>
        <taxon>Cytophagia</taxon>
        <taxon>Cytophagales</taxon>
        <taxon>Spirosomataceae</taxon>
        <taxon>Dyadobacter</taxon>
    </lineage>
</organism>
<gene>
    <name evidence="1" type="ORF">LXM26_26755</name>
</gene>